<dbReference type="NCBIfam" id="TIGR02111">
    <property type="entry name" value="PQQ_syn_pqqC"/>
    <property type="match status" value="1"/>
</dbReference>
<dbReference type="InterPro" id="IPR011845">
    <property type="entry name" value="PqqC"/>
</dbReference>
<accession>A0ABT1R225</accession>
<evidence type="ECO:0000256" key="3">
    <source>
        <dbReference type="HAMAP-Rule" id="MF_00654"/>
    </source>
</evidence>
<comment type="similarity">
    <text evidence="3">Belongs to the PqqC family.</text>
</comment>
<dbReference type="PANTHER" id="PTHR40279">
    <property type="entry name" value="PQQC-LIKE PROTEIN"/>
    <property type="match status" value="1"/>
</dbReference>
<organism evidence="5 6">
    <name type="scientific">Shinella lacus</name>
    <dbReference type="NCBI Taxonomy" id="2654216"/>
    <lineage>
        <taxon>Bacteria</taxon>
        <taxon>Pseudomonadati</taxon>
        <taxon>Pseudomonadota</taxon>
        <taxon>Alphaproteobacteria</taxon>
        <taxon>Hyphomicrobiales</taxon>
        <taxon>Rhizobiaceae</taxon>
        <taxon>Shinella</taxon>
    </lineage>
</organism>
<dbReference type="GO" id="GO:0033732">
    <property type="term" value="F:pyrroloquinoline-quinone synthase activity"/>
    <property type="evidence" value="ECO:0007669"/>
    <property type="project" value="UniProtKB-EC"/>
</dbReference>
<comment type="catalytic activity">
    <reaction evidence="3">
        <text>6-(2-amino-2-carboxyethyl)-7,8-dioxo-1,2,3,4,7,8-hexahydroquinoline-2,4-dicarboxylate + 3 O2 = pyrroloquinoline quinone + 2 H2O2 + 2 H2O + H(+)</text>
        <dbReference type="Rhea" id="RHEA:10692"/>
        <dbReference type="ChEBI" id="CHEBI:15377"/>
        <dbReference type="ChEBI" id="CHEBI:15378"/>
        <dbReference type="ChEBI" id="CHEBI:15379"/>
        <dbReference type="ChEBI" id="CHEBI:16240"/>
        <dbReference type="ChEBI" id="CHEBI:58442"/>
        <dbReference type="ChEBI" id="CHEBI:58778"/>
        <dbReference type="EC" id="1.3.3.11"/>
    </reaction>
</comment>
<protein>
    <recommendedName>
        <fullName evidence="3">Pyrroloquinoline-quinone synthase</fullName>
        <ecNumber evidence="3">1.3.3.11</ecNumber>
    </recommendedName>
    <alternativeName>
        <fullName evidence="3">Coenzyme PQQ synthesis protein C</fullName>
    </alternativeName>
    <alternativeName>
        <fullName evidence="3">Pyrroloquinoline quinone biosynthesis protein C</fullName>
    </alternativeName>
</protein>
<reference evidence="5" key="1">
    <citation type="submission" date="2021-07" db="EMBL/GenBank/DDBJ databases">
        <title>Shinella sp. nov., a novel member of the genus Shinella from water.</title>
        <authorList>
            <person name="Deng Y."/>
        </authorList>
    </citation>
    <scope>NUCLEOTIDE SEQUENCE</scope>
    <source>
        <strain evidence="5">CPCC 100929</strain>
    </source>
</reference>
<dbReference type="Proteomes" id="UP000996601">
    <property type="component" value="Unassembled WGS sequence"/>
</dbReference>
<evidence type="ECO:0000259" key="4">
    <source>
        <dbReference type="Pfam" id="PF03070"/>
    </source>
</evidence>
<dbReference type="Pfam" id="PF03070">
    <property type="entry name" value="TENA_THI-4"/>
    <property type="match status" value="1"/>
</dbReference>
<dbReference type="PANTHER" id="PTHR40279:SF3">
    <property type="entry name" value="4-AMINOBENZOATE SYNTHASE"/>
    <property type="match status" value="1"/>
</dbReference>
<dbReference type="HAMAP" id="MF_00654">
    <property type="entry name" value="PQQ_syn_PqqC"/>
    <property type="match status" value="1"/>
</dbReference>
<comment type="function">
    <text evidence="3">Ring cyclization and eight-electron oxidation of 3a-(2-amino-2-carboxyethyl)-4,5-dioxo-4,5,6,7,8,9-hexahydroquinoline-7,9-dicarboxylic-acid to PQQ.</text>
</comment>
<dbReference type="EMBL" id="WHSB02000001">
    <property type="protein sequence ID" value="MCQ4629229.1"/>
    <property type="molecule type" value="Genomic_DNA"/>
</dbReference>
<evidence type="ECO:0000313" key="6">
    <source>
        <dbReference type="Proteomes" id="UP000996601"/>
    </source>
</evidence>
<evidence type="ECO:0000313" key="5">
    <source>
        <dbReference type="EMBL" id="MCQ4629229.1"/>
    </source>
</evidence>
<keyword evidence="2 3" id="KW-0560">Oxidoreductase</keyword>
<proteinExistence type="inferred from homology"/>
<name>A0ABT1R225_9HYPH</name>
<keyword evidence="1 3" id="KW-0884">PQQ biosynthesis</keyword>
<evidence type="ECO:0000256" key="1">
    <source>
        <dbReference type="ARBA" id="ARBA00022905"/>
    </source>
</evidence>
<comment type="caution">
    <text evidence="5">The sequence shown here is derived from an EMBL/GenBank/DDBJ whole genome shotgun (WGS) entry which is preliminary data.</text>
</comment>
<keyword evidence="6" id="KW-1185">Reference proteome</keyword>
<dbReference type="Gene3D" id="1.20.910.10">
    <property type="entry name" value="Heme oxygenase-like"/>
    <property type="match status" value="1"/>
</dbReference>
<feature type="domain" description="Thiaminase-2/PQQC" evidence="4">
    <location>
        <begin position="31"/>
        <end position="241"/>
    </location>
</feature>
<dbReference type="InterPro" id="IPR039068">
    <property type="entry name" value="PqqC-like"/>
</dbReference>
<dbReference type="EC" id="1.3.3.11" evidence="3"/>
<comment type="pathway">
    <text evidence="3">Cofactor biosynthesis; pyrroloquinoline quinone biosynthesis.</text>
</comment>
<gene>
    <name evidence="3 5" type="primary">pqqC</name>
    <name evidence="5" type="ORF">GB927_004215</name>
</gene>
<sequence>MGDCEGWHGDNPVNISPRHEDWPLSRAEFEARLHQVGEARYHDKHRFHDRLHGGQCTMDEVQAWVINRWQYQSSIPMKDAAFLSRCRDPDLRRIWRSRIEDHDGAVENGGGIRRWLRLAQGVGLDPAYVASGRGVMPATRFIVDAYIRFVRDEPLIAAMASSLTEMFAPAIHTQRIAGLLAHYDFADPETIAYFGHRLTEAPKDVQFTLDWVLTHAVTRADQEAAIAALTFKTDVLWAQLDALWSGYVEGHIPPGAWKPGEGQMADRP</sequence>
<dbReference type="InterPro" id="IPR016084">
    <property type="entry name" value="Haem_Oase-like_multi-hlx"/>
</dbReference>
<dbReference type="InterPro" id="IPR004305">
    <property type="entry name" value="Thiaminase-2/PQQC"/>
</dbReference>
<dbReference type="SUPFAM" id="SSF48613">
    <property type="entry name" value="Heme oxygenase-like"/>
    <property type="match status" value="1"/>
</dbReference>
<evidence type="ECO:0000256" key="2">
    <source>
        <dbReference type="ARBA" id="ARBA00023002"/>
    </source>
</evidence>